<evidence type="ECO:0000256" key="1">
    <source>
        <dbReference type="ARBA" id="ARBA00004141"/>
    </source>
</evidence>
<keyword evidence="4 6" id="KW-0472">Membrane</keyword>
<dbReference type="STRING" id="247490.KSU1_C0181"/>
<dbReference type="InterPro" id="IPR019734">
    <property type="entry name" value="TPR_rpt"/>
</dbReference>
<evidence type="ECO:0000256" key="2">
    <source>
        <dbReference type="ARBA" id="ARBA00022692"/>
    </source>
</evidence>
<keyword evidence="9" id="KW-1185">Reference proteome</keyword>
<keyword evidence="5" id="KW-0802">TPR repeat</keyword>
<dbReference type="InterPro" id="IPR007016">
    <property type="entry name" value="O-antigen_ligase-rel_domated"/>
</dbReference>
<dbReference type="Pfam" id="PF04932">
    <property type="entry name" value="Wzy_C"/>
    <property type="match status" value="1"/>
</dbReference>
<keyword evidence="3 6" id="KW-1133">Transmembrane helix</keyword>
<dbReference type="Pfam" id="PF13432">
    <property type="entry name" value="TPR_16"/>
    <property type="match status" value="1"/>
</dbReference>
<dbReference type="PANTHER" id="PTHR37422">
    <property type="entry name" value="TEICHURONIC ACID BIOSYNTHESIS PROTEIN TUAE"/>
    <property type="match status" value="1"/>
</dbReference>
<protein>
    <recommendedName>
        <fullName evidence="7">O-antigen ligase-related domain-containing protein</fullName>
    </recommendedName>
</protein>
<feature type="domain" description="O-antigen ligase-related" evidence="7">
    <location>
        <begin position="232"/>
        <end position="420"/>
    </location>
</feature>
<feature type="transmembrane region" description="Helical" evidence="6">
    <location>
        <begin position="274"/>
        <end position="291"/>
    </location>
</feature>
<proteinExistence type="predicted"/>
<dbReference type="eggNOG" id="COG3307">
    <property type="taxonomic scope" value="Bacteria"/>
</dbReference>
<dbReference type="InterPro" id="IPR051533">
    <property type="entry name" value="WaaL-like"/>
</dbReference>
<feature type="transmembrane region" description="Helical" evidence="6">
    <location>
        <begin position="223"/>
        <end position="242"/>
    </location>
</feature>
<reference evidence="8 9" key="1">
    <citation type="journal article" date="2012" name="FEBS Lett.">
        <title>Anammox organism KSU-1 expresses a NirK-type copper-containing nitrite reductase instead of a NirS-type with cytochrome cd1.</title>
        <authorList>
            <person name="Hira D."/>
            <person name="Toh H."/>
            <person name="Migita C.T."/>
            <person name="Okubo H."/>
            <person name="Nishiyama T."/>
            <person name="Hattori M."/>
            <person name="Furukawa K."/>
            <person name="Fujii T."/>
        </authorList>
    </citation>
    <scope>NUCLEOTIDE SEQUENCE [LARGE SCALE GENOMIC DNA]</scope>
</reference>
<feature type="repeat" description="TPR" evidence="5">
    <location>
        <begin position="675"/>
        <end position="708"/>
    </location>
</feature>
<organism evidence="8 9">
    <name type="scientific">Candidatus Jettenia caeni</name>
    <dbReference type="NCBI Taxonomy" id="247490"/>
    <lineage>
        <taxon>Bacteria</taxon>
        <taxon>Pseudomonadati</taxon>
        <taxon>Planctomycetota</taxon>
        <taxon>Candidatus Brocadiia</taxon>
        <taxon>Candidatus Brocadiales</taxon>
        <taxon>Candidatus Brocadiaceae</taxon>
        <taxon>Candidatus Jettenia</taxon>
    </lineage>
</organism>
<feature type="transmembrane region" description="Helical" evidence="6">
    <location>
        <begin position="248"/>
        <end position="267"/>
    </location>
</feature>
<evidence type="ECO:0000259" key="7">
    <source>
        <dbReference type="Pfam" id="PF04932"/>
    </source>
</evidence>
<keyword evidence="2 6" id="KW-0812">Transmembrane</keyword>
<feature type="transmembrane region" description="Helical" evidence="6">
    <location>
        <begin position="413"/>
        <end position="432"/>
    </location>
</feature>
<dbReference type="PANTHER" id="PTHR37422:SF13">
    <property type="entry name" value="LIPOPOLYSACCHARIDE BIOSYNTHESIS PROTEIN PA4999-RELATED"/>
    <property type="match status" value="1"/>
</dbReference>
<comment type="caution">
    <text evidence="8">The sequence shown here is derived from an EMBL/GenBank/DDBJ whole genome shotgun (WGS) entry which is preliminary data.</text>
</comment>
<dbReference type="AlphaFoldDB" id="I3IJ82"/>
<name>I3IJ82_9BACT</name>
<dbReference type="GO" id="GO:0016020">
    <property type="term" value="C:membrane"/>
    <property type="evidence" value="ECO:0007669"/>
    <property type="project" value="UniProtKB-SubCell"/>
</dbReference>
<feature type="transmembrane region" description="Helical" evidence="6">
    <location>
        <begin position="87"/>
        <end position="108"/>
    </location>
</feature>
<dbReference type="Proteomes" id="UP000002985">
    <property type="component" value="Unassembled WGS sequence"/>
</dbReference>
<feature type="transmembrane region" description="Helical" evidence="6">
    <location>
        <begin position="465"/>
        <end position="484"/>
    </location>
</feature>
<dbReference type="PROSITE" id="PS50005">
    <property type="entry name" value="TPR"/>
    <property type="match status" value="3"/>
</dbReference>
<gene>
    <name evidence="8" type="ORF">KSU1_C0181</name>
</gene>
<evidence type="ECO:0000313" key="8">
    <source>
        <dbReference type="EMBL" id="GAB61777.1"/>
    </source>
</evidence>
<accession>I3IJ82</accession>
<evidence type="ECO:0000256" key="3">
    <source>
        <dbReference type="ARBA" id="ARBA00022989"/>
    </source>
</evidence>
<sequence length="894" mass="102575">MAIRNMNENKIKNIFKNIMVQGDTVIISLLLAAVIIVPLFFDIRLYSVFDLSKVTALYLLTIAILFVWSIMFALNSHLTCSHTSIDIPILAYIGVFIISSILSINPIMSLFGTYKRFEGLTATVCYIFLFYTTVNFVTTKKRFYFLLISIITGAAISSCYGIAQHIGFDMFKWSSFEARRVFSTFGNPVFFSTYLVMALPLAVVLFLGNSFERKESPPVRSPYIVWFFFALSLIIYTTFWLTNTRACFVALLGGLIPLFFFVSKWRLTKRYKNVILIVLYILIGVAFNVRHETSVIKHFTADVKAADSPESSVSKGESKELPDFDNTQNKSRPWITAHLSVAGSSFSRIFQYLAALEIMKDYPVFGIGPDTIGIIYQKNLAKVFSLRESDRGFPFPRQDRIHNDILDTVVTRGIFGLGTYLWLLAAFGIYIGKNYKKLTSENKLLMLGLLTGVLCYLIQNEFSFGNTPIVMLFWIMMGLCISIIKMQEREEWVITGKFRKDAKLQSPGNGKNQYIQTPAFTISRISNFSRWLCCGIVLTVLGFILIFVIRVYRADAYFEYGRRVFGFEDENAHGKVEKGLYLMKHAIHLNPYETFYRDELCRVYIQMAFKTKNEVWIQGTYDEANNSLQLIPEHFLSFFQLGVIYQMLAENFKRDTIDDAITCYKKAIEMDAFQAPFHSNLASLYAGKGDFDSAIEELYQAYLIRPYELPYVERLSNIFLQKGDWERASIFTMRAIELNPAEPGNHNKLGVILNKKQMYEEAVIEFKKAVEINPKEPMYTHNLASTLVTQGKDADAEQIIQMFNEMHPHHRYIRIRLLLANIYLGSNHWEKVISECGQIVKIDDKSAEAYKMLGIAYYRMHQFELAGKMLSHALTLKADDQEIKDLLTAISSNK</sequence>
<evidence type="ECO:0000256" key="5">
    <source>
        <dbReference type="PROSITE-ProRule" id="PRU00339"/>
    </source>
</evidence>
<dbReference type="SMART" id="SM00028">
    <property type="entry name" value="TPR"/>
    <property type="match status" value="6"/>
</dbReference>
<dbReference type="SUPFAM" id="SSF48452">
    <property type="entry name" value="TPR-like"/>
    <property type="match status" value="2"/>
</dbReference>
<evidence type="ECO:0000256" key="4">
    <source>
        <dbReference type="ARBA" id="ARBA00023136"/>
    </source>
</evidence>
<comment type="subcellular location">
    <subcellularLocation>
        <location evidence="1">Membrane</location>
        <topology evidence="1">Multi-pass membrane protein</topology>
    </subcellularLocation>
</comment>
<feature type="repeat" description="TPR" evidence="5">
    <location>
        <begin position="743"/>
        <end position="776"/>
    </location>
</feature>
<feature type="transmembrane region" description="Helical" evidence="6">
    <location>
        <begin position="56"/>
        <end position="75"/>
    </location>
</feature>
<feature type="transmembrane region" description="Helical" evidence="6">
    <location>
        <begin position="188"/>
        <end position="211"/>
    </location>
</feature>
<feature type="transmembrane region" description="Helical" evidence="6">
    <location>
        <begin position="531"/>
        <end position="552"/>
    </location>
</feature>
<feature type="transmembrane region" description="Helical" evidence="6">
    <location>
        <begin position="20"/>
        <end position="41"/>
    </location>
</feature>
<dbReference type="Gene3D" id="1.25.40.10">
    <property type="entry name" value="Tetratricopeptide repeat domain"/>
    <property type="match status" value="3"/>
</dbReference>
<evidence type="ECO:0000313" key="9">
    <source>
        <dbReference type="Proteomes" id="UP000002985"/>
    </source>
</evidence>
<feature type="transmembrane region" description="Helical" evidence="6">
    <location>
        <begin position="444"/>
        <end position="459"/>
    </location>
</feature>
<dbReference type="Pfam" id="PF13181">
    <property type="entry name" value="TPR_8"/>
    <property type="match status" value="1"/>
</dbReference>
<feature type="transmembrane region" description="Helical" evidence="6">
    <location>
        <begin position="120"/>
        <end position="137"/>
    </location>
</feature>
<evidence type="ECO:0000256" key="6">
    <source>
        <dbReference type="SAM" id="Phobius"/>
    </source>
</evidence>
<feature type="transmembrane region" description="Helical" evidence="6">
    <location>
        <begin position="144"/>
        <end position="168"/>
    </location>
</feature>
<dbReference type="EMBL" id="BAFH01000003">
    <property type="protein sequence ID" value="GAB61777.1"/>
    <property type="molecule type" value="Genomic_DNA"/>
</dbReference>
<dbReference type="InterPro" id="IPR011990">
    <property type="entry name" value="TPR-like_helical_dom_sf"/>
</dbReference>
<feature type="repeat" description="TPR" evidence="5">
    <location>
        <begin position="847"/>
        <end position="880"/>
    </location>
</feature>
<dbReference type="eggNOG" id="COG0457">
    <property type="taxonomic scope" value="Bacteria"/>
</dbReference>